<proteinExistence type="predicted"/>
<feature type="region of interest" description="Disordered" evidence="1">
    <location>
        <begin position="1"/>
        <end position="58"/>
    </location>
</feature>
<dbReference type="HOGENOM" id="CLU_2336808_0_0_1"/>
<reference evidence="2 4" key="2">
    <citation type="journal article" date="2014" name="BMC Genomics">
        <title>An improved genome release (version Mt4.0) for the model legume Medicago truncatula.</title>
        <authorList>
            <person name="Tang H."/>
            <person name="Krishnakumar V."/>
            <person name="Bidwell S."/>
            <person name="Rosen B."/>
            <person name="Chan A."/>
            <person name="Zhou S."/>
            <person name="Gentzbittel L."/>
            <person name="Childs K.L."/>
            <person name="Yandell M."/>
            <person name="Gundlach H."/>
            <person name="Mayer K.F."/>
            <person name="Schwartz D.C."/>
            <person name="Town C.D."/>
        </authorList>
    </citation>
    <scope>GENOME REANNOTATION</scope>
    <source>
        <strain evidence="2">A17</strain>
        <strain evidence="3 4">cv. Jemalong A17</strain>
    </source>
</reference>
<dbReference type="AlphaFoldDB" id="A0A072UVJ2"/>
<accession>A0A072UVJ2</accession>
<name>A0A072UVJ2_MEDTR</name>
<feature type="compositionally biased region" description="Basic and acidic residues" evidence="1">
    <location>
        <begin position="31"/>
        <end position="58"/>
    </location>
</feature>
<sequence>MSSNHQELTFMKPAQISNQEEPTKPHRRDKTHSTRFERTTPRTPKSKKELHELRASRIEQDRARESKILKRDRVGTLLNGEKQMVIFAGFSDEEEESE</sequence>
<evidence type="ECO:0000313" key="2">
    <source>
        <dbReference type="EMBL" id="KEH33652.1"/>
    </source>
</evidence>
<dbReference type="Proteomes" id="UP000002051">
    <property type="component" value="Chromosome 3"/>
</dbReference>
<keyword evidence="4" id="KW-1185">Reference proteome</keyword>
<gene>
    <name evidence="2" type="ordered locus">MTR_3g449970</name>
</gene>
<dbReference type="EnsemblPlants" id="KEH33652">
    <property type="protein sequence ID" value="KEH33652"/>
    <property type="gene ID" value="MTR_3g449970"/>
</dbReference>
<evidence type="ECO:0000313" key="3">
    <source>
        <dbReference type="EnsemblPlants" id="KEH33652"/>
    </source>
</evidence>
<organism evidence="2 4">
    <name type="scientific">Medicago truncatula</name>
    <name type="common">Barrel medic</name>
    <name type="synonym">Medicago tribuloides</name>
    <dbReference type="NCBI Taxonomy" id="3880"/>
    <lineage>
        <taxon>Eukaryota</taxon>
        <taxon>Viridiplantae</taxon>
        <taxon>Streptophyta</taxon>
        <taxon>Embryophyta</taxon>
        <taxon>Tracheophyta</taxon>
        <taxon>Spermatophyta</taxon>
        <taxon>Magnoliopsida</taxon>
        <taxon>eudicotyledons</taxon>
        <taxon>Gunneridae</taxon>
        <taxon>Pentapetalae</taxon>
        <taxon>rosids</taxon>
        <taxon>fabids</taxon>
        <taxon>Fabales</taxon>
        <taxon>Fabaceae</taxon>
        <taxon>Papilionoideae</taxon>
        <taxon>50 kb inversion clade</taxon>
        <taxon>NPAAA clade</taxon>
        <taxon>Hologalegina</taxon>
        <taxon>IRL clade</taxon>
        <taxon>Trifolieae</taxon>
        <taxon>Medicago</taxon>
    </lineage>
</organism>
<evidence type="ECO:0000313" key="4">
    <source>
        <dbReference type="Proteomes" id="UP000002051"/>
    </source>
</evidence>
<reference evidence="2 4" key="1">
    <citation type="journal article" date="2011" name="Nature">
        <title>The Medicago genome provides insight into the evolution of rhizobial symbioses.</title>
        <authorList>
            <person name="Young N.D."/>
            <person name="Debelle F."/>
            <person name="Oldroyd G.E."/>
            <person name="Geurts R."/>
            <person name="Cannon S.B."/>
            <person name="Udvardi M.K."/>
            <person name="Benedito V.A."/>
            <person name="Mayer K.F."/>
            <person name="Gouzy J."/>
            <person name="Schoof H."/>
            <person name="Van de Peer Y."/>
            <person name="Proost S."/>
            <person name="Cook D.R."/>
            <person name="Meyers B.C."/>
            <person name="Spannagl M."/>
            <person name="Cheung F."/>
            <person name="De Mita S."/>
            <person name="Krishnakumar V."/>
            <person name="Gundlach H."/>
            <person name="Zhou S."/>
            <person name="Mudge J."/>
            <person name="Bharti A.K."/>
            <person name="Murray J.D."/>
            <person name="Naoumkina M.A."/>
            <person name="Rosen B."/>
            <person name="Silverstein K.A."/>
            <person name="Tang H."/>
            <person name="Rombauts S."/>
            <person name="Zhao P.X."/>
            <person name="Zhou P."/>
            <person name="Barbe V."/>
            <person name="Bardou P."/>
            <person name="Bechner M."/>
            <person name="Bellec A."/>
            <person name="Berger A."/>
            <person name="Berges H."/>
            <person name="Bidwell S."/>
            <person name="Bisseling T."/>
            <person name="Choisne N."/>
            <person name="Couloux A."/>
            <person name="Denny R."/>
            <person name="Deshpande S."/>
            <person name="Dai X."/>
            <person name="Doyle J.J."/>
            <person name="Dudez A.M."/>
            <person name="Farmer A.D."/>
            <person name="Fouteau S."/>
            <person name="Franken C."/>
            <person name="Gibelin C."/>
            <person name="Gish J."/>
            <person name="Goldstein S."/>
            <person name="Gonzalez A.J."/>
            <person name="Green P.J."/>
            <person name="Hallab A."/>
            <person name="Hartog M."/>
            <person name="Hua A."/>
            <person name="Humphray S.J."/>
            <person name="Jeong D.H."/>
            <person name="Jing Y."/>
            <person name="Jocker A."/>
            <person name="Kenton S.M."/>
            <person name="Kim D.J."/>
            <person name="Klee K."/>
            <person name="Lai H."/>
            <person name="Lang C."/>
            <person name="Lin S."/>
            <person name="Macmil S.L."/>
            <person name="Magdelenat G."/>
            <person name="Matthews L."/>
            <person name="McCorrison J."/>
            <person name="Monaghan E.L."/>
            <person name="Mun J.H."/>
            <person name="Najar F.Z."/>
            <person name="Nicholson C."/>
            <person name="Noirot C."/>
            <person name="O'Bleness M."/>
            <person name="Paule C.R."/>
            <person name="Poulain J."/>
            <person name="Prion F."/>
            <person name="Qin B."/>
            <person name="Qu C."/>
            <person name="Retzel E.F."/>
            <person name="Riddle C."/>
            <person name="Sallet E."/>
            <person name="Samain S."/>
            <person name="Samson N."/>
            <person name="Sanders I."/>
            <person name="Saurat O."/>
            <person name="Scarpelli C."/>
            <person name="Schiex T."/>
            <person name="Segurens B."/>
            <person name="Severin A.J."/>
            <person name="Sherrier D.J."/>
            <person name="Shi R."/>
            <person name="Sims S."/>
            <person name="Singer S.R."/>
            <person name="Sinharoy S."/>
            <person name="Sterck L."/>
            <person name="Viollet A."/>
            <person name="Wang B.B."/>
            <person name="Wang K."/>
            <person name="Wang M."/>
            <person name="Wang X."/>
            <person name="Warfsmann J."/>
            <person name="Weissenbach J."/>
            <person name="White D.D."/>
            <person name="White J.D."/>
            <person name="Wiley G.B."/>
            <person name="Wincker P."/>
            <person name="Xing Y."/>
            <person name="Yang L."/>
            <person name="Yao Z."/>
            <person name="Ying F."/>
            <person name="Zhai J."/>
            <person name="Zhou L."/>
            <person name="Zuber A."/>
            <person name="Denarie J."/>
            <person name="Dixon R.A."/>
            <person name="May G.D."/>
            <person name="Schwartz D.C."/>
            <person name="Rogers J."/>
            <person name="Quetier F."/>
            <person name="Town C.D."/>
            <person name="Roe B.A."/>
        </authorList>
    </citation>
    <scope>NUCLEOTIDE SEQUENCE [LARGE SCALE GENOMIC DNA]</scope>
    <source>
        <strain evidence="2">A17</strain>
        <strain evidence="3 4">cv. Jemalong A17</strain>
    </source>
</reference>
<protein>
    <submittedName>
        <fullName evidence="2 3">Uncharacterized protein</fullName>
    </submittedName>
</protein>
<evidence type="ECO:0000256" key="1">
    <source>
        <dbReference type="SAM" id="MobiDB-lite"/>
    </source>
</evidence>
<dbReference type="EMBL" id="CM001219">
    <property type="protein sequence ID" value="KEH33652.1"/>
    <property type="molecule type" value="Genomic_DNA"/>
</dbReference>
<reference evidence="3" key="3">
    <citation type="submission" date="2015-04" db="UniProtKB">
        <authorList>
            <consortium name="EnsemblPlants"/>
        </authorList>
    </citation>
    <scope>IDENTIFICATION</scope>
    <source>
        <strain evidence="3">cv. Jemalong A17</strain>
    </source>
</reference>